<evidence type="ECO:0000313" key="5">
    <source>
        <dbReference type="EMBL" id="CAB3375727.1"/>
    </source>
</evidence>
<dbReference type="PANTHER" id="PTHR21066">
    <property type="entry name" value="ODORANT-BINDING PROTEIN 59A-RELATED"/>
    <property type="match status" value="1"/>
</dbReference>
<keyword evidence="3" id="KW-0964">Secreted</keyword>
<comment type="caution">
    <text evidence="5">The sequence shown here is derived from an EMBL/GenBank/DDBJ whole genome shotgun (WGS) entry which is preliminary data.</text>
</comment>
<reference evidence="5 6" key="1">
    <citation type="submission" date="2020-04" db="EMBL/GenBank/DDBJ databases">
        <authorList>
            <person name="Alioto T."/>
            <person name="Alioto T."/>
            <person name="Gomez Garrido J."/>
        </authorList>
    </citation>
    <scope>NUCLEOTIDE SEQUENCE [LARGE SCALE GENOMIC DNA]</scope>
</reference>
<comment type="subcellular location">
    <subcellularLocation>
        <location evidence="1">Secreted</location>
    </subcellularLocation>
</comment>
<dbReference type="OrthoDB" id="10532425at2759"/>
<feature type="chain" id="PRO_5035932192" evidence="4">
    <location>
        <begin position="19"/>
        <end position="287"/>
    </location>
</feature>
<evidence type="ECO:0000256" key="1">
    <source>
        <dbReference type="ARBA" id="ARBA00004613"/>
    </source>
</evidence>
<proteinExistence type="inferred from homology"/>
<gene>
    <name evidence="5" type="ORF">CLODIP_2_CD14922</name>
</gene>
<keyword evidence="6" id="KW-1185">Reference proteome</keyword>
<dbReference type="EMBL" id="CADEPI010000117">
    <property type="protein sequence ID" value="CAB3375727.1"/>
    <property type="molecule type" value="Genomic_DNA"/>
</dbReference>
<keyword evidence="4" id="KW-0732">Signal</keyword>
<dbReference type="InterPro" id="IPR052295">
    <property type="entry name" value="Odorant-binding_protein"/>
</dbReference>
<protein>
    <submittedName>
        <fullName evidence="5">Uncharacterized protein</fullName>
    </submittedName>
</protein>
<dbReference type="Gene3D" id="1.10.238.270">
    <property type="match status" value="1"/>
</dbReference>
<name>A0A8S1D2A2_9INSE</name>
<accession>A0A8S1D2A2</accession>
<evidence type="ECO:0000256" key="2">
    <source>
        <dbReference type="ARBA" id="ARBA00008098"/>
    </source>
</evidence>
<sequence length="287" mass="32255">MRAFVITLLFALVTSLAAFNFQDDDEAKKLIAEYEHYINTPWEERPQEDHHPRHKRQLMELLSSVGSSGGSGIMSVLPGFSDYGPAFMSLLNNFLGFMKCCAPLNLPDVVSKLTLKCSDDLSNNFFATTGFLNRSETEKKVTIFMKSGSLGGFFEAELCTVRCVFGRMKMLTPDGLPSPSALKATIPKLFKNFTNLFEPALLACEKSYGDQYQAWFDSKRPLTDSDRCWASSAWVQCMYRELVMNCPEDQINAGSLCLQKLGSFFWAELPKQVGKFFAIVKSMIDIL</sequence>
<feature type="signal peptide" evidence="4">
    <location>
        <begin position="1"/>
        <end position="18"/>
    </location>
</feature>
<organism evidence="5 6">
    <name type="scientific">Cloeon dipterum</name>
    <dbReference type="NCBI Taxonomy" id="197152"/>
    <lineage>
        <taxon>Eukaryota</taxon>
        <taxon>Metazoa</taxon>
        <taxon>Ecdysozoa</taxon>
        <taxon>Arthropoda</taxon>
        <taxon>Hexapoda</taxon>
        <taxon>Insecta</taxon>
        <taxon>Pterygota</taxon>
        <taxon>Palaeoptera</taxon>
        <taxon>Ephemeroptera</taxon>
        <taxon>Pisciforma</taxon>
        <taxon>Baetidae</taxon>
        <taxon>Cloeon</taxon>
    </lineage>
</organism>
<comment type="similarity">
    <text evidence="2">Belongs to the PBP/GOBP family.</text>
</comment>
<evidence type="ECO:0000256" key="3">
    <source>
        <dbReference type="ARBA" id="ARBA00022525"/>
    </source>
</evidence>
<evidence type="ECO:0000313" key="6">
    <source>
        <dbReference type="Proteomes" id="UP000494165"/>
    </source>
</evidence>
<dbReference type="Proteomes" id="UP000494165">
    <property type="component" value="Unassembled WGS sequence"/>
</dbReference>
<dbReference type="AlphaFoldDB" id="A0A8S1D2A2"/>
<dbReference type="GO" id="GO:0005576">
    <property type="term" value="C:extracellular region"/>
    <property type="evidence" value="ECO:0007669"/>
    <property type="project" value="UniProtKB-SubCell"/>
</dbReference>
<evidence type="ECO:0000256" key="4">
    <source>
        <dbReference type="SAM" id="SignalP"/>
    </source>
</evidence>